<proteinExistence type="predicted"/>
<evidence type="ECO:0000313" key="3">
    <source>
        <dbReference type="Proteomes" id="UP001190825"/>
    </source>
</evidence>
<dbReference type="AlphaFoldDB" id="A0A508X2G0"/>
<protein>
    <submittedName>
        <fullName evidence="2">Uncharacterized protein</fullName>
    </submittedName>
</protein>
<keyword evidence="3" id="KW-1185">Reference proteome</keyword>
<dbReference type="Proteomes" id="UP001190825">
    <property type="component" value="Unassembled WGS sequence"/>
</dbReference>
<dbReference type="Proteomes" id="UP000507954">
    <property type="component" value="Unassembled WGS sequence"/>
</dbReference>
<reference evidence="2" key="3">
    <citation type="submission" date="2019-06" db="EMBL/GenBank/DDBJ databases">
        <authorList>
            <person name="Le Quere A."/>
            <person name="Colella S."/>
        </authorList>
    </citation>
    <scope>NUCLEOTIDE SEQUENCE</scope>
    <source>
        <strain evidence="2">EmedicaeMD41</strain>
    </source>
</reference>
<dbReference type="EMBL" id="NBUC01000011">
    <property type="protein sequence ID" value="PLU09221.1"/>
    <property type="molecule type" value="Genomic_DNA"/>
</dbReference>
<evidence type="ECO:0000313" key="2">
    <source>
        <dbReference type="EMBL" id="VTZ63101.1"/>
    </source>
</evidence>
<name>A0A508X2G0_9HYPH</name>
<sequence length="242" mass="25967">MSSCQSNLPSTLTVSLREMRMVFERLVQVARVDAGLVPSLRDCALYSAALGLGGFARLLHNLEAVRSANPHVLSLTADGERLIVDCGGQHAWIAADAVLDLATERLRTQATGTITVRTATEVDELRVVEALAQRFGLNAVVAIDGTTGSAEIVVSPAAKEMHPTVLERIRRDGLTVDAALWWQLFHQSAEALAPDSYVSRRHAGPIIVEADGKVIGRQDEDETDLSLLIAGAEKHGTTAINN</sequence>
<accession>A0A508X2G0</accession>
<evidence type="ECO:0000313" key="1">
    <source>
        <dbReference type="EMBL" id="PLU09221.1"/>
    </source>
</evidence>
<reference evidence="1" key="1">
    <citation type="submission" date="2017-04" db="EMBL/GenBank/DDBJ databases">
        <authorList>
            <person name="Porter S."/>
            <person name="Friesen M.L."/>
            <person name="Faber-Hammond J."/>
        </authorList>
    </citation>
    <scope>NUCLEOTIDE SEQUENCE</scope>
    <source>
        <strain evidence="1">Str16</strain>
    </source>
</reference>
<dbReference type="RefSeq" id="WP_028053774.1">
    <property type="nucleotide sequence ID" value="NZ_ATYC01000008.1"/>
</dbReference>
<gene>
    <name evidence="1" type="ORF">BMJ33_02180</name>
    <name evidence="2" type="ORF">EMEDMD4_490028</name>
</gene>
<organism evidence="2">
    <name type="scientific">Sinorhizobium medicae</name>
    <dbReference type="NCBI Taxonomy" id="110321"/>
    <lineage>
        <taxon>Bacteria</taxon>
        <taxon>Pseudomonadati</taxon>
        <taxon>Pseudomonadota</taxon>
        <taxon>Alphaproteobacteria</taxon>
        <taxon>Hyphomicrobiales</taxon>
        <taxon>Rhizobiaceae</taxon>
        <taxon>Sinorhizobium/Ensifer group</taxon>
        <taxon>Sinorhizobium</taxon>
    </lineage>
</organism>
<reference evidence="1 3" key="2">
    <citation type="journal article" date="2018" name="FEMS Microbiol. Ecol.">
        <title>Co-invading symbiotic mutualists of Medicago polymorpha retain high ancestral diversity and contain diverse accessory genomes.</title>
        <authorList>
            <person name="Porter S.S."/>
            <person name="Faber-Hammond J.J."/>
            <person name="Friesen M.L."/>
        </authorList>
    </citation>
    <scope>NUCLEOTIDE SEQUENCE [LARGE SCALE GENOMIC DNA]</scope>
    <source>
        <strain evidence="1 3">Str16</strain>
    </source>
</reference>
<dbReference type="EMBL" id="CABFNB010000116">
    <property type="protein sequence ID" value="VTZ63101.1"/>
    <property type="molecule type" value="Genomic_DNA"/>
</dbReference>